<evidence type="ECO:0000256" key="4">
    <source>
        <dbReference type="ARBA" id="ARBA00022840"/>
    </source>
</evidence>
<keyword evidence="3" id="KW-0547">Nucleotide-binding</keyword>
<feature type="domain" description="ABC transporter" evidence="5">
    <location>
        <begin position="341"/>
        <end position="586"/>
    </location>
</feature>
<dbReference type="InterPro" id="IPR013563">
    <property type="entry name" value="Oligopep_ABC_C"/>
</dbReference>
<dbReference type="PROSITE" id="PS00211">
    <property type="entry name" value="ABC_TRANSPORTER_1"/>
    <property type="match status" value="2"/>
</dbReference>
<dbReference type="GO" id="GO:0005524">
    <property type="term" value="F:ATP binding"/>
    <property type="evidence" value="ECO:0007669"/>
    <property type="project" value="UniProtKB-KW"/>
</dbReference>
<evidence type="ECO:0000256" key="1">
    <source>
        <dbReference type="ARBA" id="ARBA00005417"/>
    </source>
</evidence>
<evidence type="ECO:0000256" key="3">
    <source>
        <dbReference type="ARBA" id="ARBA00022741"/>
    </source>
</evidence>
<dbReference type="NCBIfam" id="TIGR01727">
    <property type="entry name" value="oligo_HPY"/>
    <property type="match status" value="1"/>
</dbReference>
<dbReference type="InterPro" id="IPR050319">
    <property type="entry name" value="ABC_transp_ATP-bind"/>
</dbReference>
<evidence type="ECO:0000313" key="7">
    <source>
        <dbReference type="Proteomes" id="UP000437736"/>
    </source>
</evidence>
<keyword evidence="4 6" id="KW-0067">ATP-binding</keyword>
<keyword evidence="2" id="KW-0813">Transport</keyword>
<dbReference type="SUPFAM" id="SSF52540">
    <property type="entry name" value="P-loop containing nucleoside triphosphate hydrolases"/>
    <property type="match status" value="2"/>
</dbReference>
<dbReference type="EMBL" id="WJHE01000367">
    <property type="protein sequence ID" value="MST32715.1"/>
    <property type="molecule type" value="Genomic_DNA"/>
</dbReference>
<organism evidence="6 7">
    <name type="scientific">Acidiferrimicrobium australe</name>
    <dbReference type="NCBI Taxonomy" id="2664430"/>
    <lineage>
        <taxon>Bacteria</taxon>
        <taxon>Bacillati</taxon>
        <taxon>Actinomycetota</taxon>
        <taxon>Acidimicrobiia</taxon>
        <taxon>Acidimicrobiales</taxon>
        <taxon>Acidimicrobiaceae</taxon>
        <taxon>Acidiferrimicrobium</taxon>
    </lineage>
</organism>
<dbReference type="PANTHER" id="PTHR43776">
    <property type="entry name" value="TRANSPORT ATP-BINDING PROTEIN"/>
    <property type="match status" value="1"/>
</dbReference>
<dbReference type="InterPro" id="IPR003593">
    <property type="entry name" value="AAA+_ATPase"/>
</dbReference>
<dbReference type="Pfam" id="PF08352">
    <property type="entry name" value="oligo_HPY"/>
    <property type="match status" value="2"/>
</dbReference>
<name>A0ABW9QSA3_9ACTN</name>
<dbReference type="Proteomes" id="UP000437736">
    <property type="component" value="Unassembled WGS sequence"/>
</dbReference>
<reference evidence="6 7" key="1">
    <citation type="submission" date="2019-11" db="EMBL/GenBank/DDBJ databases">
        <title>Acidiferrimicrobium australis gen. nov., sp. nov., an acidophilic and obligately heterotrophic, member of the Actinobacteria that catalyses dissimilatory oxido- reduction of iron isolated from metal-rich acidic water in Chile.</title>
        <authorList>
            <person name="Gonzalez D."/>
            <person name="Huber K."/>
            <person name="Hedrich S."/>
            <person name="Rojas-Villalobos C."/>
            <person name="Quatrini R."/>
            <person name="Dinamarca M.A."/>
            <person name="Schwarz A."/>
            <person name="Canales C."/>
            <person name="Nancucheo I."/>
        </authorList>
    </citation>
    <scope>NUCLEOTIDE SEQUENCE [LARGE SCALE GENOMIC DNA]</scope>
    <source>
        <strain evidence="6 7">USS-CCA1</strain>
    </source>
</reference>
<dbReference type="Gene3D" id="3.40.50.300">
    <property type="entry name" value="P-loop containing nucleotide triphosphate hydrolases"/>
    <property type="match status" value="2"/>
</dbReference>
<sequence length="606" mass="65294">MTTLESPTTAATRIEVADLQIRLAGGADVVDEVSFRVEPGEILGLVGESGSGKTTVALALLGYARRGLHISGGQVRIDGRDLLGLPASALRDVRGGTVAYVPQDPAAALNPTLRIGRQMREALAAHPAAAEDPDARIAQVLLDAKLDPGSGILRKYPHQLSGGQQQRVAIAMAFACRSKVIVLDEPTTGLDVSTQRHVLETVRNLCQSYGVAAVYVSHDLAVVSGLVSQVAVMYAGRLIELGSTERVFSAPIHPYTQGLLAAVPSPDQAETLIGVPGQPPRPGRRPTGCSFAPRCGHATERCTTEDPTPVTLDARLVRCLHATETAGSVLRGGNVVAPQTTRSDALLTVTGLDAHYGRFQVLRHVDVTVAPQTCTAVVGESGSGKTTLARCIVGLHANWTGQMRLEDTDLPAGTRRRDRHTLERVQYIFQNPYTSLNPRKTIRQILHQPLDHFHTVPAAQRAERVTRVLQDVSLGPDFLDRYPDQLSGGERQRVAIARALVVEPTLLVCDEVTSALDVSVQAVIVELLRRLQHERHLTMLFITHNLALVRSIAQNAIVLSDGHVVEAGPVEQIMEHPKDPYTVRLIQDVPKLAHRHGPAGTWASTP</sequence>
<dbReference type="InterPro" id="IPR027417">
    <property type="entry name" value="P-loop_NTPase"/>
</dbReference>
<feature type="domain" description="ABC transporter" evidence="5">
    <location>
        <begin position="14"/>
        <end position="260"/>
    </location>
</feature>
<dbReference type="InterPro" id="IPR003439">
    <property type="entry name" value="ABC_transporter-like_ATP-bd"/>
</dbReference>
<dbReference type="SMART" id="SM00382">
    <property type="entry name" value="AAA"/>
    <property type="match status" value="2"/>
</dbReference>
<dbReference type="NCBIfam" id="NF008453">
    <property type="entry name" value="PRK11308.1"/>
    <property type="match status" value="2"/>
</dbReference>
<proteinExistence type="inferred from homology"/>
<gene>
    <name evidence="6" type="ORF">GHK86_08270</name>
</gene>
<evidence type="ECO:0000313" key="6">
    <source>
        <dbReference type="EMBL" id="MST32715.1"/>
    </source>
</evidence>
<evidence type="ECO:0000256" key="2">
    <source>
        <dbReference type="ARBA" id="ARBA00022448"/>
    </source>
</evidence>
<evidence type="ECO:0000259" key="5">
    <source>
        <dbReference type="PROSITE" id="PS50893"/>
    </source>
</evidence>
<accession>A0ABW9QSA3</accession>
<dbReference type="PANTHER" id="PTHR43776:SF7">
    <property type="entry name" value="D,D-DIPEPTIDE TRANSPORT ATP-BINDING PROTEIN DDPF-RELATED"/>
    <property type="match status" value="1"/>
</dbReference>
<dbReference type="PROSITE" id="PS50893">
    <property type="entry name" value="ABC_TRANSPORTER_2"/>
    <property type="match status" value="2"/>
</dbReference>
<dbReference type="CDD" id="cd03257">
    <property type="entry name" value="ABC_NikE_OppD_transporters"/>
    <property type="match status" value="2"/>
</dbReference>
<protein>
    <submittedName>
        <fullName evidence="6">Dipeptide ABC transporter ATP-binding protein</fullName>
    </submittedName>
</protein>
<keyword evidence="7" id="KW-1185">Reference proteome</keyword>
<dbReference type="InterPro" id="IPR017871">
    <property type="entry name" value="ABC_transporter-like_CS"/>
</dbReference>
<comment type="caution">
    <text evidence="6">The sequence shown here is derived from an EMBL/GenBank/DDBJ whole genome shotgun (WGS) entry which is preliminary data.</text>
</comment>
<dbReference type="Pfam" id="PF00005">
    <property type="entry name" value="ABC_tran"/>
    <property type="match status" value="2"/>
</dbReference>
<comment type="similarity">
    <text evidence="1">Belongs to the ABC transporter superfamily.</text>
</comment>